<dbReference type="EC" id="2.3.1.-" evidence="4"/>
<dbReference type="PANTHER" id="PTHR43877:SF2">
    <property type="entry name" value="AMINOALKYLPHOSPHONATE N-ACETYLTRANSFERASE-RELATED"/>
    <property type="match status" value="1"/>
</dbReference>
<keyword evidence="2 4" id="KW-0012">Acyltransferase</keyword>
<organism evidence="4 5">
    <name type="scientific">Brachybacterium huguangmaarense</name>
    <dbReference type="NCBI Taxonomy" id="1652028"/>
    <lineage>
        <taxon>Bacteria</taxon>
        <taxon>Bacillati</taxon>
        <taxon>Actinomycetota</taxon>
        <taxon>Actinomycetes</taxon>
        <taxon>Micrococcales</taxon>
        <taxon>Dermabacteraceae</taxon>
        <taxon>Brachybacterium</taxon>
    </lineage>
</organism>
<name>A0ABY6FZW8_9MICO</name>
<reference evidence="4" key="1">
    <citation type="submission" date="2022-10" db="EMBL/GenBank/DDBJ databases">
        <title>Whole-Genome Sequencing of Brachybacterium huguangmaarense BRM-3, Isolated from Betula schmidtii.</title>
        <authorList>
            <person name="Haam D."/>
        </authorList>
    </citation>
    <scope>NUCLEOTIDE SEQUENCE</scope>
    <source>
        <strain evidence="4">BRM-3</strain>
    </source>
</reference>
<evidence type="ECO:0000313" key="4">
    <source>
        <dbReference type="EMBL" id="UYG16490.1"/>
    </source>
</evidence>
<dbReference type="EMBL" id="CP107020">
    <property type="protein sequence ID" value="UYG16490.1"/>
    <property type="molecule type" value="Genomic_DNA"/>
</dbReference>
<evidence type="ECO:0000259" key="3">
    <source>
        <dbReference type="PROSITE" id="PS51186"/>
    </source>
</evidence>
<keyword evidence="5" id="KW-1185">Reference proteome</keyword>
<evidence type="ECO:0000256" key="2">
    <source>
        <dbReference type="ARBA" id="ARBA00023315"/>
    </source>
</evidence>
<dbReference type="Proteomes" id="UP001164305">
    <property type="component" value="Chromosome"/>
</dbReference>
<dbReference type="InterPro" id="IPR000182">
    <property type="entry name" value="GNAT_dom"/>
</dbReference>
<feature type="domain" description="N-acetyltransferase" evidence="3">
    <location>
        <begin position="6"/>
        <end position="168"/>
    </location>
</feature>
<dbReference type="PANTHER" id="PTHR43877">
    <property type="entry name" value="AMINOALKYLPHOSPHONATE N-ACETYLTRANSFERASE-RELATED-RELATED"/>
    <property type="match status" value="1"/>
</dbReference>
<dbReference type="SUPFAM" id="SSF55729">
    <property type="entry name" value="Acyl-CoA N-acyltransferases (Nat)"/>
    <property type="match status" value="1"/>
</dbReference>
<dbReference type="InterPro" id="IPR050832">
    <property type="entry name" value="Bact_Acetyltransf"/>
</dbReference>
<dbReference type="InterPro" id="IPR016181">
    <property type="entry name" value="Acyl_CoA_acyltransferase"/>
</dbReference>
<dbReference type="Gene3D" id="3.40.630.30">
    <property type="match status" value="1"/>
</dbReference>
<evidence type="ECO:0000256" key="1">
    <source>
        <dbReference type="ARBA" id="ARBA00022679"/>
    </source>
</evidence>
<dbReference type="Pfam" id="PF00583">
    <property type="entry name" value="Acetyltransf_1"/>
    <property type="match status" value="1"/>
</dbReference>
<dbReference type="CDD" id="cd04301">
    <property type="entry name" value="NAT_SF"/>
    <property type="match status" value="1"/>
</dbReference>
<protein>
    <submittedName>
        <fullName evidence="4">GNAT family N-acetyltransferase</fullName>
        <ecNumber evidence="4">2.3.1.-</ecNumber>
    </submittedName>
</protein>
<accession>A0ABY6FZW8</accession>
<proteinExistence type="predicted"/>
<gene>
    <name evidence="4" type="ORF">BRM3_12890</name>
</gene>
<evidence type="ECO:0000313" key="5">
    <source>
        <dbReference type="Proteomes" id="UP001164305"/>
    </source>
</evidence>
<keyword evidence="1 4" id="KW-0808">Transferase</keyword>
<dbReference type="GO" id="GO:0016746">
    <property type="term" value="F:acyltransferase activity"/>
    <property type="evidence" value="ECO:0007669"/>
    <property type="project" value="UniProtKB-KW"/>
</dbReference>
<dbReference type="RefSeq" id="WP_263593703.1">
    <property type="nucleotide sequence ID" value="NZ_CP107020.1"/>
</dbReference>
<dbReference type="PROSITE" id="PS51186">
    <property type="entry name" value="GNAT"/>
    <property type="match status" value="1"/>
</dbReference>
<sequence length="175" mass="19988">MAQRTLRIRRVGLEDLAAHRRLRLEMLAADPDAFWARREDVARWSDERWREDIRGPRLHLQARVGDEVQGGIAVLPEGYTAEHTIAPDEAILVSLWVRPAARGTGISTALLRGARDLAVSLGRPRLQLEVDERNTAARRMYERVGFRDTGRREPRDGHDSRWVEYMAHADHLALG</sequence>